<accession>A0A9P4LVE0</accession>
<comment type="caution">
    <text evidence="4">The sequence shown here is derived from an EMBL/GenBank/DDBJ whole genome shotgun (WGS) entry which is preliminary data.</text>
</comment>
<evidence type="ECO:0000256" key="1">
    <source>
        <dbReference type="SAM" id="MobiDB-lite"/>
    </source>
</evidence>
<reference evidence="4" key="1">
    <citation type="journal article" date="2020" name="Stud. Mycol.">
        <title>101 Dothideomycetes genomes: a test case for predicting lifestyles and emergence of pathogens.</title>
        <authorList>
            <person name="Haridas S."/>
            <person name="Albert R."/>
            <person name="Binder M."/>
            <person name="Bloem J."/>
            <person name="Labutti K."/>
            <person name="Salamov A."/>
            <person name="Andreopoulos B."/>
            <person name="Baker S."/>
            <person name="Barry K."/>
            <person name="Bills G."/>
            <person name="Bluhm B."/>
            <person name="Cannon C."/>
            <person name="Castanera R."/>
            <person name="Culley D."/>
            <person name="Daum C."/>
            <person name="Ezra D."/>
            <person name="Gonzalez J."/>
            <person name="Henrissat B."/>
            <person name="Kuo A."/>
            <person name="Liang C."/>
            <person name="Lipzen A."/>
            <person name="Lutzoni F."/>
            <person name="Magnuson J."/>
            <person name="Mondo S."/>
            <person name="Nolan M."/>
            <person name="Ohm R."/>
            <person name="Pangilinan J."/>
            <person name="Park H.-J."/>
            <person name="Ramirez L."/>
            <person name="Alfaro M."/>
            <person name="Sun H."/>
            <person name="Tritt A."/>
            <person name="Yoshinaga Y."/>
            <person name="Zwiers L.-H."/>
            <person name="Turgeon B."/>
            <person name="Goodwin S."/>
            <person name="Spatafora J."/>
            <person name="Crous P."/>
            <person name="Grigoriev I."/>
        </authorList>
    </citation>
    <scope>NUCLEOTIDE SEQUENCE</scope>
    <source>
        <strain evidence="4">CBS 121410</strain>
    </source>
</reference>
<evidence type="ECO:0000259" key="3">
    <source>
        <dbReference type="SMART" id="SM00563"/>
    </source>
</evidence>
<keyword evidence="2" id="KW-1133">Transmembrane helix</keyword>
<name>A0A9P4LVE0_9PEZI</name>
<organism evidence="4 5">
    <name type="scientific">Saccharata proteae CBS 121410</name>
    <dbReference type="NCBI Taxonomy" id="1314787"/>
    <lineage>
        <taxon>Eukaryota</taxon>
        <taxon>Fungi</taxon>
        <taxon>Dikarya</taxon>
        <taxon>Ascomycota</taxon>
        <taxon>Pezizomycotina</taxon>
        <taxon>Dothideomycetes</taxon>
        <taxon>Dothideomycetes incertae sedis</taxon>
        <taxon>Botryosphaeriales</taxon>
        <taxon>Saccharataceae</taxon>
        <taxon>Saccharata</taxon>
    </lineage>
</organism>
<dbReference type="PANTHER" id="PTHR10983:SF24">
    <property type="entry name" value="1-ACYLGLYCEROL-3-PHOSPHATE O-ACYLTRANSFERASE 3, ISOFORM E-RELATED"/>
    <property type="match status" value="1"/>
</dbReference>
<dbReference type="SMART" id="SM00563">
    <property type="entry name" value="PlsC"/>
    <property type="match status" value="1"/>
</dbReference>
<dbReference type="PANTHER" id="PTHR10983">
    <property type="entry name" value="1-ACYLGLYCEROL-3-PHOSPHATE ACYLTRANSFERASE-RELATED"/>
    <property type="match status" value="1"/>
</dbReference>
<dbReference type="Pfam" id="PF01553">
    <property type="entry name" value="Acyltransferase"/>
    <property type="match status" value="1"/>
</dbReference>
<dbReference type="AlphaFoldDB" id="A0A9P4LVE0"/>
<feature type="transmembrane region" description="Helical" evidence="2">
    <location>
        <begin position="42"/>
        <end position="66"/>
    </location>
</feature>
<protein>
    <recommendedName>
        <fullName evidence="3">Phospholipid/glycerol acyltransferase domain-containing protein</fullName>
    </recommendedName>
</protein>
<dbReference type="GO" id="GO:0012505">
    <property type="term" value="C:endomembrane system"/>
    <property type="evidence" value="ECO:0007669"/>
    <property type="project" value="TreeGrafter"/>
</dbReference>
<keyword evidence="5" id="KW-1185">Reference proteome</keyword>
<dbReference type="GO" id="GO:0003841">
    <property type="term" value="F:1-acylglycerol-3-phosphate O-acyltransferase activity"/>
    <property type="evidence" value="ECO:0007669"/>
    <property type="project" value="TreeGrafter"/>
</dbReference>
<dbReference type="InterPro" id="IPR002123">
    <property type="entry name" value="Plipid/glycerol_acylTrfase"/>
</dbReference>
<dbReference type="Proteomes" id="UP000799776">
    <property type="component" value="Unassembled WGS sequence"/>
</dbReference>
<feature type="domain" description="Phospholipid/glycerol acyltransferase" evidence="3">
    <location>
        <begin position="121"/>
        <end position="265"/>
    </location>
</feature>
<evidence type="ECO:0000256" key="2">
    <source>
        <dbReference type="SAM" id="Phobius"/>
    </source>
</evidence>
<keyword evidence="2" id="KW-0812">Transmembrane</keyword>
<dbReference type="SUPFAM" id="SSF69593">
    <property type="entry name" value="Glycerol-3-phosphate (1)-acyltransferase"/>
    <property type="match status" value="1"/>
</dbReference>
<sequence>MTTTTTTTTPSHHPRNTTTSTTTTTTTSTSTTTTTLETLLTIVRAVFLLLPWLLYLLLVDLCLSLLPPLKPLLPTATYNASSHLAYTVWLWIQHIFTSLNNASITITTNQPDNALPRGDSAIVVCNHVAWADFYMIQEVARRCGMLGRCRWFAKRELRWVPFLGWGLWAMDMPLVSRNWTADRAVIERTFRGIVGNKLPVWLISFSESHRYTASLHRAAVDYSTAHSLPVPQHTLLPRPRGFAATVAALRDSHVGHVYDVTIAYSHAGRFMQAPTFWETLRCRDLAGEGWRFWVHVEVRGVEEVEVGREAEWLRGRWVEKGKWLEGVRKSVEGGKGNGVKVE</sequence>
<dbReference type="CDD" id="cd07990">
    <property type="entry name" value="LPLAT_LCLAT1-like"/>
    <property type="match status" value="1"/>
</dbReference>
<evidence type="ECO:0000313" key="4">
    <source>
        <dbReference type="EMBL" id="KAF2084016.1"/>
    </source>
</evidence>
<evidence type="ECO:0000313" key="5">
    <source>
        <dbReference type="Proteomes" id="UP000799776"/>
    </source>
</evidence>
<dbReference type="EMBL" id="ML978748">
    <property type="protein sequence ID" value="KAF2084016.1"/>
    <property type="molecule type" value="Genomic_DNA"/>
</dbReference>
<dbReference type="OrthoDB" id="189226at2759"/>
<feature type="region of interest" description="Disordered" evidence="1">
    <location>
        <begin position="1"/>
        <end position="30"/>
    </location>
</feature>
<keyword evidence="2" id="KW-0472">Membrane</keyword>
<proteinExistence type="predicted"/>
<gene>
    <name evidence="4" type="ORF">K490DRAFT_50166</name>
</gene>